<reference evidence="3 4" key="1">
    <citation type="submission" date="2024-03" db="EMBL/GenBank/DDBJ databases">
        <title>Sequence of Lycoming College Course Isolates.</title>
        <authorList>
            <person name="Plotts O."/>
            <person name="Newman J."/>
        </authorList>
    </citation>
    <scope>NUCLEOTIDE SEQUENCE [LARGE SCALE GENOMIC DNA]</scope>
    <source>
        <strain evidence="3 4">CJB-3</strain>
    </source>
</reference>
<name>A0ABU8NKV8_9SPHI</name>
<keyword evidence="1" id="KW-0732">Signal</keyword>
<dbReference type="RefSeq" id="WP_246269527.1">
    <property type="nucleotide sequence ID" value="NZ_JABMKW010000016.1"/>
</dbReference>
<proteinExistence type="predicted"/>
<organism evidence="3 4">
    <name type="scientific">Pedobacter panaciterrae</name>
    <dbReference type="NCBI Taxonomy" id="363849"/>
    <lineage>
        <taxon>Bacteria</taxon>
        <taxon>Pseudomonadati</taxon>
        <taxon>Bacteroidota</taxon>
        <taxon>Sphingobacteriia</taxon>
        <taxon>Sphingobacteriales</taxon>
        <taxon>Sphingobacteriaceae</taxon>
        <taxon>Pedobacter</taxon>
    </lineage>
</organism>
<gene>
    <name evidence="3" type="ORF">WAE58_05490</name>
</gene>
<evidence type="ECO:0000256" key="1">
    <source>
        <dbReference type="SAM" id="SignalP"/>
    </source>
</evidence>
<dbReference type="InterPro" id="IPR037523">
    <property type="entry name" value="VOC_core"/>
</dbReference>
<evidence type="ECO:0000313" key="4">
    <source>
        <dbReference type="Proteomes" id="UP001378956"/>
    </source>
</evidence>
<accession>A0ABU8NKV8</accession>
<dbReference type="SUPFAM" id="SSF54593">
    <property type="entry name" value="Glyoxalase/Bleomycin resistance protein/Dihydroxybiphenyl dioxygenase"/>
    <property type="match status" value="1"/>
</dbReference>
<feature type="domain" description="VOC" evidence="2">
    <location>
        <begin position="32"/>
        <end position="153"/>
    </location>
</feature>
<dbReference type="Proteomes" id="UP001378956">
    <property type="component" value="Unassembled WGS sequence"/>
</dbReference>
<evidence type="ECO:0000313" key="3">
    <source>
        <dbReference type="EMBL" id="MEJ2901863.1"/>
    </source>
</evidence>
<comment type="caution">
    <text evidence="3">The sequence shown here is derived from an EMBL/GenBank/DDBJ whole genome shotgun (WGS) entry which is preliminary data.</text>
</comment>
<dbReference type="PROSITE" id="PS51819">
    <property type="entry name" value="VOC"/>
    <property type="match status" value="1"/>
</dbReference>
<sequence>MKTLTLIVLTLVMLTPFQKSMAQAEKKQQGAVLNHIAVYVTDLAKSTAFYKDVFDLEIIPEPFKDGKHTWFSIGPAGHLHLIQGAKAGVEHDKNEHLCFSVPSVDKFITLLNVKKIEFEDWAGTRKAVTLRVDGIKQVYFKDPDGHWLEVNDDHK</sequence>
<dbReference type="Pfam" id="PF00903">
    <property type="entry name" value="Glyoxalase"/>
    <property type="match status" value="1"/>
</dbReference>
<dbReference type="EMBL" id="JBBEUB010000001">
    <property type="protein sequence ID" value="MEJ2901863.1"/>
    <property type="molecule type" value="Genomic_DNA"/>
</dbReference>
<protein>
    <submittedName>
        <fullName evidence="3">VOC family protein</fullName>
    </submittedName>
</protein>
<dbReference type="Gene3D" id="3.10.180.10">
    <property type="entry name" value="2,3-Dihydroxybiphenyl 1,2-Dioxygenase, domain 1"/>
    <property type="match status" value="1"/>
</dbReference>
<feature type="signal peptide" evidence="1">
    <location>
        <begin position="1"/>
        <end position="24"/>
    </location>
</feature>
<evidence type="ECO:0000259" key="2">
    <source>
        <dbReference type="PROSITE" id="PS51819"/>
    </source>
</evidence>
<dbReference type="InterPro" id="IPR029068">
    <property type="entry name" value="Glyas_Bleomycin-R_OHBP_Dase"/>
</dbReference>
<dbReference type="InterPro" id="IPR004360">
    <property type="entry name" value="Glyas_Fos-R_dOase_dom"/>
</dbReference>
<dbReference type="PANTHER" id="PTHR47802">
    <property type="entry name" value="GLYOXALASE FAMILY PROTEIN, EXPRESSED"/>
    <property type="match status" value="1"/>
</dbReference>
<dbReference type="PANTHER" id="PTHR47802:SF1">
    <property type="entry name" value="GLYOXALASE FAMILY PROTEIN, EXPRESSED"/>
    <property type="match status" value="1"/>
</dbReference>
<keyword evidence="4" id="KW-1185">Reference proteome</keyword>
<feature type="chain" id="PRO_5045058601" evidence="1">
    <location>
        <begin position="25"/>
        <end position="155"/>
    </location>
</feature>